<accession>A0A290Z5N2</accession>
<dbReference type="EMBL" id="CP023445">
    <property type="protein sequence ID" value="ATE54292.1"/>
    <property type="molecule type" value="Genomic_DNA"/>
</dbReference>
<keyword evidence="1" id="KW-0328">Glycosyltransferase</keyword>
<evidence type="ECO:0000256" key="2">
    <source>
        <dbReference type="ARBA" id="ARBA00022679"/>
    </source>
</evidence>
<protein>
    <submittedName>
        <fullName evidence="5">Glycosyl transferase</fullName>
    </submittedName>
</protein>
<evidence type="ECO:0000313" key="6">
    <source>
        <dbReference type="Proteomes" id="UP000218505"/>
    </source>
</evidence>
<name>A0A290Z5N2_9PSEU</name>
<dbReference type="Pfam" id="PF00534">
    <property type="entry name" value="Glycos_transf_1"/>
    <property type="match status" value="1"/>
</dbReference>
<dbReference type="GO" id="GO:0016757">
    <property type="term" value="F:glycosyltransferase activity"/>
    <property type="evidence" value="ECO:0007669"/>
    <property type="project" value="UniProtKB-KW"/>
</dbReference>
<sequence>MKIAMIALHTGPRSALDAAATRRAGHVADLSSALTALGHDVTVHTGGWASGAPGSVRLAEGYRVLRVPFGGSGNVGDFLADRWRSAPPDVVHAHQWPSGLVALRAAAPLGLPVVQTFHAPSGGHPTGNPAVRRVIGGEAAGIVATSAGEAERLLRTGVRRSKITVVPYGVDIDRFNPGGPCDERFTPRRIVAVGAGHPSDGVGDVVVALRGVPDTELVVVGDPSSDAGQWQRRLANHARVHGVADRVRLVGCVPRSAMASLLRSADAVVCAARTQPFGIVALEAMACGVPVVATSVGVLAEIVVDHVTGVLVPPGSPAALARALRKLLGDDLRLSAYGAAGYERVLARHTSTALAGEVSRLYEKVVAGNPLPGRRGRVRAGDAGVAGG</sequence>
<dbReference type="Proteomes" id="UP000218505">
    <property type="component" value="Chromosome"/>
</dbReference>
<reference evidence="5" key="1">
    <citation type="submission" date="2017-09" db="EMBL/GenBank/DDBJ databases">
        <title>Complete Genome Sequence of ansamitocin-producing Bacterium Actinosynnema pretiosum X47.</title>
        <authorList>
            <person name="Cao G."/>
            <person name="Zong G."/>
            <person name="Zhong C."/>
            <person name="Fu J."/>
        </authorList>
    </citation>
    <scope>NUCLEOTIDE SEQUENCE [LARGE SCALE GENOMIC DNA]</scope>
    <source>
        <strain evidence="5">X47</strain>
    </source>
</reference>
<keyword evidence="2 5" id="KW-0808">Transferase</keyword>
<keyword evidence="6" id="KW-1185">Reference proteome</keyword>
<feature type="domain" description="Glycosyltransferase subfamily 4-like N-terminal" evidence="4">
    <location>
        <begin position="26"/>
        <end position="174"/>
    </location>
</feature>
<dbReference type="AlphaFoldDB" id="A0A290Z5N2"/>
<gene>
    <name evidence="5" type="ORF">CNX65_14140</name>
</gene>
<dbReference type="KEGG" id="apre:CNX65_14140"/>
<dbReference type="InterPro" id="IPR028098">
    <property type="entry name" value="Glyco_trans_4-like_N"/>
</dbReference>
<proteinExistence type="predicted"/>
<evidence type="ECO:0000259" key="4">
    <source>
        <dbReference type="Pfam" id="PF13439"/>
    </source>
</evidence>
<dbReference type="InterPro" id="IPR001296">
    <property type="entry name" value="Glyco_trans_1"/>
</dbReference>
<dbReference type="PANTHER" id="PTHR12526">
    <property type="entry name" value="GLYCOSYLTRANSFERASE"/>
    <property type="match status" value="1"/>
</dbReference>
<evidence type="ECO:0000259" key="3">
    <source>
        <dbReference type="Pfam" id="PF00534"/>
    </source>
</evidence>
<dbReference type="Pfam" id="PF13439">
    <property type="entry name" value="Glyco_transf_4"/>
    <property type="match status" value="1"/>
</dbReference>
<organism evidence="5 6">
    <name type="scientific">Actinosynnema pretiosum</name>
    <dbReference type="NCBI Taxonomy" id="42197"/>
    <lineage>
        <taxon>Bacteria</taxon>
        <taxon>Bacillati</taxon>
        <taxon>Actinomycetota</taxon>
        <taxon>Actinomycetes</taxon>
        <taxon>Pseudonocardiales</taxon>
        <taxon>Pseudonocardiaceae</taxon>
        <taxon>Actinosynnema</taxon>
    </lineage>
</organism>
<dbReference type="Gene3D" id="3.40.50.2000">
    <property type="entry name" value="Glycogen Phosphorylase B"/>
    <property type="match status" value="2"/>
</dbReference>
<dbReference type="SUPFAM" id="SSF53756">
    <property type="entry name" value="UDP-Glycosyltransferase/glycogen phosphorylase"/>
    <property type="match status" value="1"/>
</dbReference>
<evidence type="ECO:0000313" key="5">
    <source>
        <dbReference type="EMBL" id="ATE54292.1"/>
    </source>
</evidence>
<dbReference type="PANTHER" id="PTHR12526:SF635">
    <property type="entry name" value="GLYCOSYL TRANSFERASE GROUP 1"/>
    <property type="match status" value="1"/>
</dbReference>
<evidence type="ECO:0000256" key="1">
    <source>
        <dbReference type="ARBA" id="ARBA00022676"/>
    </source>
</evidence>
<dbReference type="RefSeq" id="WP_096493297.1">
    <property type="nucleotide sequence ID" value="NZ_CP023445.1"/>
</dbReference>
<feature type="domain" description="Glycosyl transferase family 1" evidence="3">
    <location>
        <begin position="188"/>
        <end position="343"/>
    </location>
</feature>